<keyword evidence="1" id="KW-0812">Transmembrane</keyword>
<reference evidence="2 3" key="1">
    <citation type="submission" date="2017-04" db="EMBL/GenBank/DDBJ databases">
        <title>Draft genome sequence of Tuber borchii Vittad., a whitish edible truffle.</title>
        <authorList>
            <consortium name="DOE Joint Genome Institute"/>
            <person name="Murat C."/>
            <person name="Kuo A."/>
            <person name="Barry K.W."/>
            <person name="Clum A."/>
            <person name="Dockter R.B."/>
            <person name="Fauchery L."/>
            <person name="Iotti M."/>
            <person name="Kohler A."/>
            <person name="Labutti K."/>
            <person name="Lindquist E.A."/>
            <person name="Lipzen A."/>
            <person name="Ohm R.A."/>
            <person name="Wang M."/>
            <person name="Grigoriev I.V."/>
            <person name="Zambonelli A."/>
            <person name="Martin F.M."/>
        </authorList>
    </citation>
    <scope>NUCLEOTIDE SEQUENCE [LARGE SCALE GENOMIC DNA]</scope>
    <source>
        <strain evidence="2 3">Tbo3840</strain>
    </source>
</reference>
<protein>
    <submittedName>
        <fullName evidence="2">Uncharacterized protein</fullName>
    </submittedName>
</protein>
<organism evidence="2 3">
    <name type="scientific">Tuber borchii</name>
    <name type="common">White truffle</name>
    <dbReference type="NCBI Taxonomy" id="42251"/>
    <lineage>
        <taxon>Eukaryota</taxon>
        <taxon>Fungi</taxon>
        <taxon>Dikarya</taxon>
        <taxon>Ascomycota</taxon>
        <taxon>Pezizomycotina</taxon>
        <taxon>Pezizomycetes</taxon>
        <taxon>Pezizales</taxon>
        <taxon>Tuberaceae</taxon>
        <taxon>Tuber</taxon>
    </lineage>
</organism>
<gene>
    <name evidence="2" type="ORF">B9Z19DRAFT_487812</name>
</gene>
<feature type="transmembrane region" description="Helical" evidence="1">
    <location>
        <begin position="33"/>
        <end position="52"/>
    </location>
</feature>
<evidence type="ECO:0000313" key="2">
    <source>
        <dbReference type="EMBL" id="PUU74057.1"/>
    </source>
</evidence>
<feature type="transmembrane region" description="Helical" evidence="1">
    <location>
        <begin position="59"/>
        <end position="78"/>
    </location>
</feature>
<dbReference type="EMBL" id="NESQ01000325">
    <property type="protein sequence ID" value="PUU74057.1"/>
    <property type="molecule type" value="Genomic_DNA"/>
</dbReference>
<proteinExistence type="predicted"/>
<keyword evidence="3" id="KW-1185">Reference proteome</keyword>
<dbReference type="Proteomes" id="UP000244722">
    <property type="component" value="Unassembled WGS sequence"/>
</dbReference>
<comment type="caution">
    <text evidence="2">The sequence shown here is derived from an EMBL/GenBank/DDBJ whole genome shotgun (WGS) entry which is preliminary data.</text>
</comment>
<keyword evidence="1" id="KW-0472">Membrane</keyword>
<accession>A0A2T6ZEY1</accession>
<keyword evidence="1" id="KW-1133">Transmembrane helix</keyword>
<evidence type="ECO:0000256" key="1">
    <source>
        <dbReference type="SAM" id="Phobius"/>
    </source>
</evidence>
<dbReference type="AlphaFoldDB" id="A0A2T6ZEY1"/>
<name>A0A2T6ZEY1_TUBBO</name>
<evidence type="ECO:0000313" key="3">
    <source>
        <dbReference type="Proteomes" id="UP000244722"/>
    </source>
</evidence>
<sequence>MLTIFDTISFLDEIFLLFNCLRHQMSLLIVRQIFPFAFFACCVALHLFTLMFSSLYRCAVAYPVIILMTCIDLYFLFLSSFCPVPISPVLLAYSFPTQSHDCPSNWA</sequence>